<evidence type="ECO:0000259" key="7">
    <source>
        <dbReference type="SMART" id="SM01168"/>
    </source>
</evidence>
<keyword evidence="4" id="KW-0378">Hydrolase</keyword>
<feature type="domain" description="DUF1907" evidence="7">
    <location>
        <begin position="29"/>
        <end position="311"/>
    </location>
</feature>
<keyword evidence="9" id="KW-1185">Reference proteome</keyword>
<keyword evidence="6" id="KW-0539">Nucleus</keyword>
<dbReference type="AlphaFoldDB" id="A0A182VI24"/>
<dbReference type="SUPFAM" id="SSF117856">
    <property type="entry name" value="AF0104/ALDC/Ptd012-like"/>
    <property type="match status" value="1"/>
</dbReference>
<organism evidence="8 9">
    <name type="scientific">Anopheles merus</name>
    <name type="common">Mosquito</name>
    <dbReference type="NCBI Taxonomy" id="30066"/>
    <lineage>
        <taxon>Eukaryota</taxon>
        <taxon>Metazoa</taxon>
        <taxon>Ecdysozoa</taxon>
        <taxon>Arthropoda</taxon>
        <taxon>Hexapoda</taxon>
        <taxon>Insecta</taxon>
        <taxon>Pterygota</taxon>
        <taxon>Neoptera</taxon>
        <taxon>Endopterygota</taxon>
        <taxon>Diptera</taxon>
        <taxon>Nematocera</taxon>
        <taxon>Culicoidea</taxon>
        <taxon>Culicidae</taxon>
        <taxon>Anophelinae</taxon>
        <taxon>Anopheles</taxon>
    </lineage>
</organism>
<comment type="subunit">
    <text evidence="2">Monomer.</text>
</comment>
<comment type="subcellular location">
    <subcellularLocation>
        <location evidence="1">Nucleus</location>
    </subcellularLocation>
</comment>
<dbReference type="VEuPathDB" id="VectorBase:AMEM015332"/>
<dbReference type="Proteomes" id="UP000075903">
    <property type="component" value="Unassembled WGS sequence"/>
</dbReference>
<dbReference type="STRING" id="30066.A0A182VI24"/>
<evidence type="ECO:0000256" key="5">
    <source>
        <dbReference type="ARBA" id="ARBA00022833"/>
    </source>
</evidence>
<dbReference type="Pfam" id="PF08925">
    <property type="entry name" value="DUF1907"/>
    <property type="match status" value="1"/>
</dbReference>
<keyword evidence="3" id="KW-0479">Metal-binding</keyword>
<name>A0A182VI24_ANOME</name>
<evidence type="ECO:0000256" key="1">
    <source>
        <dbReference type="ARBA" id="ARBA00004123"/>
    </source>
</evidence>
<dbReference type="GO" id="GO:0005634">
    <property type="term" value="C:nucleus"/>
    <property type="evidence" value="ECO:0007669"/>
    <property type="project" value="UniProtKB-SubCell"/>
</dbReference>
<dbReference type="PANTHER" id="PTHR13204">
    <property type="entry name" value="PTD012 PROTEIN"/>
    <property type="match status" value="1"/>
</dbReference>
<keyword evidence="5" id="KW-0862">Zinc</keyword>
<reference evidence="8" key="1">
    <citation type="submission" date="2020-05" db="UniProtKB">
        <authorList>
            <consortium name="EnsemblMetazoa"/>
        </authorList>
    </citation>
    <scope>IDENTIFICATION</scope>
    <source>
        <strain evidence="8">MAF</strain>
    </source>
</reference>
<dbReference type="GO" id="GO:0016788">
    <property type="term" value="F:hydrolase activity, acting on ester bonds"/>
    <property type="evidence" value="ECO:0007669"/>
    <property type="project" value="TreeGrafter"/>
</dbReference>
<proteinExistence type="predicted"/>
<evidence type="ECO:0000313" key="8">
    <source>
        <dbReference type="EnsemblMetazoa" id="AMEM015332-PA"/>
    </source>
</evidence>
<dbReference type="InterPro" id="IPR015021">
    <property type="entry name" value="C11orf54_DUF1907"/>
</dbReference>
<dbReference type="PANTHER" id="PTHR13204:SF1">
    <property type="entry name" value="ESTER HYDROLASE C11ORF54"/>
    <property type="match status" value="1"/>
</dbReference>
<evidence type="ECO:0000313" key="9">
    <source>
        <dbReference type="Proteomes" id="UP000075903"/>
    </source>
</evidence>
<evidence type="ECO:0000256" key="4">
    <source>
        <dbReference type="ARBA" id="ARBA00022801"/>
    </source>
</evidence>
<dbReference type="GO" id="GO:0008270">
    <property type="term" value="F:zinc ion binding"/>
    <property type="evidence" value="ECO:0007669"/>
    <property type="project" value="TreeGrafter"/>
</dbReference>
<protein>
    <recommendedName>
        <fullName evidence="7">DUF1907 domain-containing protein</fullName>
    </recommendedName>
</protein>
<dbReference type="SMART" id="SM01168">
    <property type="entry name" value="DUF1907"/>
    <property type="match status" value="1"/>
</dbReference>
<sequence length="323" mass="35246">MESLDTAKLLFEEKPLHTPSLTELRDGKLLAAGLGSCFATVSVEVIECPDLSKAPFHLAGSGLNGTPALIEIGGPPYLLPVVDRTKLYDLVSVTKRALHGEEKPFIVIGAGAGPFPLVSSNCEGMFNLRYSPPGTVVSESHLAMVTAEREVVVRKIPSTETRCALLANLLVAEGNAGPVLKVSCTKRTGNKDFIASIRTCLDDRYGERAVGLGGVFLLREGKAKQHVMSPFSTKPIHTEEQLNEWLNFYDMPAPLVNVGTLVTNECELDLRLQHFHSFSTHGHGGHYHIDTTPETVEYEGYFVAGERIVRVDKPVNTHKFGRD</sequence>
<evidence type="ECO:0000256" key="2">
    <source>
        <dbReference type="ARBA" id="ARBA00011245"/>
    </source>
</evidence>
<accession>A0A182VI24</accession>
<evidence type="ECO:0000256" key="3">
    <source>
        <dbReference type="ARBA" id="ARBA00022723"/>
    </source>
</evidence>
<dbReference type="EnsemblMetazoa" id="AMEM015332-RA">
    <property type="protein sequence ID" value="AMEM015332-PA"/>
    <property type="gene ID" value="AMEM015332"/>
</dbReference>
<dbReference type="VEuPathDB" id="VectorBase:AMEM21_010047"/>
<evidence type="ECO:0000256" key="6">
    <source>
        <dbReference type="ARBA" id="ARBA00023242"/>
    </source>
</evidence>
<dbReference type="CDD" id="cd17298">
    <property type="entry name" value="DUF1907"/>
    <property type="match status" value="1"/>
</dbReference>